<dbReference type="Gene3D" id="3.40.50.720">
    <property type="entry name" value="NAD(P)-binding Rossmann-like Domain"/>
    <property type="match status" value="1"/>
</dbReference>
<dbReference type="EMBL" id="SEYY01022846">
    <property type="protein sequence ID" value="KAB7495262.1"/>
    <property type="molecule type" value="Genomic_DNA"/>
</dbReference>
<dbReference type="Pfam" id="PF14833">
    <property type="entry name" value="NAD_binding_11"/>
    <property type="match status" value="1"/>
</dbReference>
<dbReference type="InterPro" id="IPR006115">
    <property type="entry name" value="6PGDH_NADP-bd"/>
</dbReference>
<dbReference type="GO" id="GO:0003677">
    <property type="term" value="F:DNA binding"/>
    <property type="evidence" value="ECO:0007669"/>
    <property type="project" value="TreeGrafter"/>
</dbReference>
<dbReference type="GO" id="GO:0000785">
    <property type="term" value="C:chromatin"/>
    <property type="evidence" value="ECO:0007669"/>
    <property type="project" value="TreeGrafter"/>
</dbReference>
<dbReference type="InterPro" id="IPR008927">
    <property type="entry name" value="6-PGluconate_DH-like_C_sf"/>
</dbReference>
<evidence type="ECO:0000256" key="1">
    <source>
        <dbReference type="ARBA" id="ARBA00007598"/>
    </source>
</evidence>
<reference evidence="4 5" key="1">
    <citation type="journal article" date="2019" name="PLoS Biol.">
        <title>Sex chromosomes control vertical transmission of feminizing Wolbachia symbionts in an isopod.</title>
        <authorList>
            <person name="Becking T."/>
            <person name="Chebbi M.A."/>
            <person name="Giraud I."/>
            <person name="Moumen B."/>
            <person name="Laverre T."/>
            <person name="Caubet Y."/>
            <person name="Peccoud J."/>
            <person name="Gilbert C."/>
            <person name="Cordaux R."/>
        </authorList>
    </citation>
    <scope>NUCLEOTIDE SEQUENCE [LARGE SCALE GENOMIC DNA]</scope>
    <source>
        <strain evidence="4">ANa2</strain>
        <tissue evidence="4">Whole body excluding digestive tract and cuticle</tissue>
    </source>
</reference>
<name>A0A5N5SN56_9CRUS</name>
<evidence type="ECO:0000259" key="3">
    <source>
        <dbReference type="Pfam" id="PF14833"/>
    </source>
</evidence>
<dbReference type="Proteomes" id="UP000326759">
    <property type="component" value="Unassembled WGS sequence"/>
</dbReference>
<dbReference type="GO" id="GO:0051287">
    <property type="term" value="F:NAD binding"/>
    <property type="evidence" value="ECO:0007669"/>
    <property type="project" value="InterPro"/>
</dbReference>
<feature type="domain" description="6-phosphogluconate dehydrogenase NADP-binding" evidence="2">
    <location>
        <begin position="48"/>
        <end position="103"/>
    </location>
</feature>
<evidence type="ECO:0000313" key="5">
    <source>
        <dbReference type="Proteomes" id="UP000326759"/>
    </source>
</evidence>
<dbReference type="GO" id="GO:0050661">
    <property type="term" value="F:NADP binding"/>
    <property type="evidence" value="ECO:0007669"/>
    <property type="project" value="InterPro"/>
</dbReference>
<dbReference type="InterPro" id="IPR013328">
    <property type="entry name" value="6PGD_dom2"/>
</dbReference>
<dbReference type="GO" id="GO:0140673">
    <property type="term" value="P:transcription elongation-coupled chromatin remodeling"/>
    <property type="evidence" value="ECO:0007669"/>
    <property type="project" value="TreeGrafter"/>
</dbReference>
<dbReference type="AlphaFoldDB" id="A0A5N5SN56"/>
<comment type="caution">
    <text evidence="4">The sequence shown here is derived from an EMBL/GenBank/DDBJ whole genome shotgun (WGS) entry which is preliminary data.</text>
</comment>
<dbReference type="InterPro" id="IPR036291">
    <property type="entry name" value="NAD(P)-bd_dom_sf"/>
</dbReference>
<sequence>MYLGILIFYGLAFNLEEGWGMNTFVLTTYLLHRWSGVFISFADLKNETAINGRGGRYLEAQVQGSKTQAEEGTLVILAAGDRNLFDDCQSCFQAMGKNSFYLGEVGNASKMNLVLQVMSGVTLAGLAEGMALADRAGLQQKDVLEILELTSLACPLLIEKGKAIIEGGFSTQLPLQHMQKDLRLGMLMGDSLELPLPLTAATNELYKHAKRLGYGEHDVSSVYIRTRF</sequence>
<dbReference type="PANTHER" id="PTHR43580:SF2">
    <property type="entry name" value="CYTOKINE-LIKE NUCLEAR FACTOR N-PAC"/>
    <property type="match status" value="1"/>
</dbReference>
<dbReference type="GO" id="GO:0031491">
    <property type="term" value="F:nucleosome binding"/>
    <property type="evidence" value="ECO:0007669"/>
    <property type="project" value="TreeGrafter"/>
</dbReference>
<feature type="domain" description="3-hydroxyisobutyrate dehydrogenase-like NAD-binding" evidence="3">
    <location>
        <begin position="106"/>
        <end position="223"/>
    </location>
</feature>
<dbReference type="InterPro" id="IPR029154">
    <property type="entry name" value="HIBADH-like_NADP-bd"/>
</dbReference>
<dbReference type="InterPro" id="IPR051265">
    <property type="entry name" value="HIBADH-related_NP60_sf"/>
</dbReference>
<organism evidence="4 5">
    <name type="scientific">Armadillidium nasatum</name>
    <dbReference type="NCBI Taxonomy" id="96803"/>
    <lineage>
        <taxon>Eukaryota</taxon>
        <taxon>Metazoa</taxon>
        <taxon>Ecdysozoa</taxon>
        <taxon>Arthropoda</taxon>
        <taxon>Crustacea</taxon>
        <taxon>Multicrustacea</taxon>
        <taxon>Malacostraca</taxon>
        <taxon>Eumalacostraca</taxon>
        <taxon>Peracarida</taxon>
        <taxon>Isopoda</taxon>
        <taxon>Oniscidea</taxon>
        <taxon>Crinocheta</taxon>
        <taxon>Armadillidiidae</taxon>
        <taxon>Armadillidium</taxon>
    </lineage>
</organism>
<dbReference type="SUPFAM" id="SSF51735">
    <property type="entry name" value="NAD(P)-binding Rossmann-fold domains"/>
    <property type="match status" value="1"/>
</dbReference>
<accession>A0A5N5SN56</accession>
<comment type="similarity">
    <text evidence="1">Belongs to the HIBADH-related family. NP60 subfamily.</text>
</comment>
<dbReference type="OrthoDB" id="21615at2759"/>
<dbReference type="Gene3D" id="1.10.1040.10">
    <property type="entry name" value="N-(1-d-carboxylethyl)-l-norvaline Dehydrogenase, domain 2"/>
    <property type="match status" value="1"/>
</dbReference>
<dbReference type="PANTHER" id="PTHR43580">
    <property type="entry name" value="OXIDOREDUCTASE GLYR1-RELATED"/>
    <property type="match status" value="1"/>
</dbReference>
<protein>
    <submittedName>
        <fullName evidence="4">Putative oxidoreductase GLYR1-like protein</fullName>
    </submittedName>
</protein>
<dbReference type="Pfam" id="PF03446">
    <property type="entry name" value="NAD_binding_2"/>
    <property type="match status" value="1"/>
</dbReference>
<keyword evidence="5" id="KW-1185">Reference proteome</keyword>
<gene>
    <name evidence="4" type="ORF">Anas_05896</name>
</gene>
<evidence type="ECO:0000313" key="4">
    <source>
        <dbReference type="EMBL" id="KAB7495262.1"/>
    </source>
</evidence>
<proteinExistence type="inferred from homology"/>
<dbReference type="SUPFAM" id="SSF48179">
    <property type="entry name" value="6-phosphogluconate dehydrogenase C-terminal domain-like"/>
    <property type="match status" value="1"/>
</dbReference>
<evidence type="ECO:0000259" key="2">
    <source>
        <dbReference type="Pfam" id="PF03446"/>
    </source>
</evidence>